<dbReference type="AlphaFoldDB" id="A0ABD6TRN1"/>
<organism evidence="1 2">
    <name type="scientific">Bacillus wiedmannii</name>
    <dbReference type="NCBI Taxonomy" id="1890302"/>
    <lineage>
        <taxon>Bacteria</taxon>
        <taxon>Bacillati</taxon>
        <taxon>Bacillota</taxon>
        <taxon>Bacilli</taxon>
        <taxon>Bacillales</taxon>
        <taxon>Bacillaceae</taxon>
        <taxon>Bacillus</taxon>
        <taxon>Bacillus cereus group</taxon>
    </lineage>
</organism>
<comment type="caution">
    <text evidence="1">The sequence shown here is derived from an EMBL/GenBank/DDBJ whole genome shotgun (WGS) entry which is preliminary data.</text>
</comment>
<gene>
    <name evidence="1" type="ORF">COI74_08610</name>
</gene>
<dbReference type="Proteomes" id="UP000225062">
    <property type="component" value="Unassembled WGS sequence"/>
</dbReference>
<evidence type="ECO:0000313" key="2">
    <source>
        <dbReference type="Proteomes" id="UP000225062"/>
    </source>
</evidence>
<proteinExistence type="predicted"/>
<name>A0ABD6TRN1_9BACI</name>
<evidence type="ECO:0000313" key="1">
    <source>
        <dbReference type="EMBL" id="PHG22209.1"/>
    </source>
</evidence>
<dbReference type="EMBL" id="NUUI01000015">
    <property type="protein sequence ID" value="PHG22209.1"/>
    <property type="molecule type" value="Genomic_DNA"/>
</dbReference>
<reference evidence="1 2" key="1">
    <citation type="submission" date="2017-09" db="EMBL/GenBank/DDBJ databases">
        <title>Large-scale bioinformatics analysis of Bacillus genomes uncovers conserved roles of natural products in bacterial physiology.</title>
        <authorList>
            <consortium name="Agbiome Team Llc"/>
            <person name="Bleich R.M."/>
            <person name="Grubbs K.J."/>
            <person name="Santa Maria K.C."/>
            <person name="Allen S.E."/>
            <person name="Farag S."/>
            <person name="Shank E.A."/>
            <person name="Bowers A."/>
        </authorList>
    </citation>
    <scope>NUCLEOTIDE SEQUENCE [LARGE SCALE GENOMIC DNA]</scope>
    <source>
        <strain evidence="1 2">AFS032503</strain>
    </source>
</reference>
<sequence>MLYIMNNILNRIKKDVNIELLNGLWPGFKRAAFALYNDEHVYVFHHPLFLKDDGEYAVLKWDDQFKGDTCILFKDYPTAIVNMNRYKDYESLLAIVVHELFHCYQYLNKESRFPNESLGFQYPIIEENIELRNKERMCLYDAVHCKSQAEKYNYIKQFIELREQRTSFMKEEFITYECMVESIEGPAWYVEMNAYNAICEKDESETLRKYSGFILDAYEANYNIRKSCYSSGMLLCLLLDEILPNWKTSFFNSDKSLYTFLKQNLNVDLSFNNEIAISKETKQILHFVQNERDKDFMQFYKEEGYHLYIVGNMKLNMFNPMNVNLNGNKALHKTFLSLSIHNKTYMIDQPVLASFEEDFKNMTQVHIIMNEKPIETNNGWNVVGIGDIEAEYEEEKNSIFLYLKKQKRGKK</sequence>
<accession>A0ABD6TRN1</accession>
<protein>
    <submittedName>
        <fullName evidence="1">Peptide ABC transporter permease</fullName>
    </submittedName>
</protein>